<keyword evidence="3" id="KW-1185">Reference proteome</keyword>
<name>A0ABS6FXR1_9FIRM</name>
<feature type="domain" description="Nudix hydrolase" evidence="1">
    <location>
        <begin position="2"/>
        <end position="135"/>
    </location>
</feature>
<comment type="caution">
    <text evidence="2">The sequence shown here is derived from an EMBL/GenBank/DDBJ whole genome shotgun (WGS) entry which is preliminary data.</text>
</comment>
<dbReference type="InterPro" id="IPR000086">
    <property type="entry name" value="NUDIX_hydrolase_dom"/>
</dbReference>
<evidence type="ECO:0000259" key="1">
    <source>
        <dbReference type="PROSITE" id="PS51462"/>
    </source>
</evidence>
<dbReference type="PANTHER" id="PTHR43222:SF9">
    <property type="entry name" value="8-OXO-(D)GTP PHOSPHATASE"/>
    <property type="match status" value="1"/>
</dbReference>
<evidence type="ECO:0000313" key="3">
    <source>
        <dbReference type="Proteomes" id="UP000779508"/>
    </source>
</evidence>
<dbReference type="CDD" id="cd03673">
    <property type="entry name" value="NUDIX_Ap6A_hydrolase"/>
    <property type="match status" value="1"/>
</dbReference>
<dbReference type="EMBL" id="JAHLQK010000001">
    <property type="protein sequence ID" value="MBU5675020.1"/>
    <property type="molecule type" value="Genomic_DNA"/>
</dbReference>
<keyword evidence="2" id="KW-0378">Hydrolase</keyword>
<dbReference type="PANTHER" id="PTHR43222">
    <property type="entry name" value="NUDIX HYDROLASE 23"/>
    <property type="match status" value="1"/>
</dbReference>
<dbReference type="Pfam" id="PF00293">
    <property type="entry name" value="NUDIX"/>
    <property type="match status" value="1"/>
</dbReference>
<protein>
    <submittedName>
        <fullName evidence="2">NUDIX hydrolase</fullName>
    </submittedName>
</protein>
<dbReference type="RefSeq" id="WP_216414527.1">
    <property type="nucleotide sequence ID" value="NZ_JAHLQK010000001.1"/>
</dbReference>
<accession>A0ABS6FXR1</accession>
<proteinExistence type="predicted"/>
<gene>
    <name evidence="2" type="ORF">KQI88_01135</name>
</gene>
<dbReference type="PROSITE" id="PS51462">
    <property type="entry name" value="NUDIX"/>
    <property type="match status" value="1"/>
</dbReference>
<evidence type="ECO:0000313" key="2">
    <source>
        <dbReference type="EMBL" id="MBU5675020.1"/>
    </source>
</evidence>
<dbReference type="GO" id="GO:0016787">
    <property type="term" value="F:hydrolase activity"/>
    <property type="evidence" value="ECO:0007669"/>
    <property type="project" value="UniProtKB-KW"/>
</dbReference>
<organism evidence="2 3">
    <name type="scientific">Alkaliphilus flagellatus</name>
    <dbReference type="NCBI Taxonomy" id="2841507"/>
    <lineage>
        <taxon>Bacteria</taxon>
        <taxon>Bacillati</taxon>
        <taxon>Bacillota</taxon>
        <taxon>Clostridia</taxon>
        <taxon>Peptostreptococcales</taxon>
        <taxon>Natronincolaceae</taxon>
        <taxon>Alkaliphilus</taxon>
    </lineage>
</organism>
<dbReference type="Proteomes" id="UP000779508">
    <property type="component" value="Unassembled WGS sequence"/>
</dbReference>
<sequence length="140" mass="16426">MREEISAGGVVVFGNTILLLKKYNGDWVLPKGKVELDETFEQTATREVYEEASVKVEVIRYLGKIHYTYKNNWEDNNVINKTVHWFLMQSRSMDCIPLREEGFIDAKFIHMNRSVDLAKYDDEKEIIIKAIEEYNKTSQN</sequence>
<reference evidence="2 3" key="1">
    <citation type="submission" date="2021-06" db="EMBL/GenBank/DDBJ databases">
        <authorList>
            <person name="Sun Q."/>
            <person name="Li D."/>
        </authorList>
    </citation>
    <scope>NUCLEOTIDE SEQUENCE [LARGE SCALE GENOMIC DNA]</scope>
    <source>
        <strain evidence="2 3">MSJ-5</strain>
    </source>
</reference>